<evidence type="ECO:0000256" key="2">
    <source>
        <dbReference type="ARBA" id="ARBA00008150"/>
    </source>
</evidence>
<dbReference type="GO" id="GO:0045152">
    <property type="term" value="F:antisigma factor binding"/>
    <property type="evidence" value="ECO:0007669"/>
    <property type="project" value="TreeGrafter"/>
</dbReference>
<dbReference type="InterPro" id="IPR033434">
    <property type="entry name" value="MucB/RseB_N"/>
</dbReference>
<keyword evidence="3 5" id="KW-0732">Signal</keyword>
<protein>
    <submittedName>
        <fullName evidence="8">Sigma-E factor negative regulatory protein RseB</fullName>
    </submittedName>
</protein>
<comment type="caution">
    <text evidence="8">The sequence shown here is derived from an EMBL/GenBank/DDBJ whole genome shotgun (WGS) entry which is preliminary data.</text>
</comment>
<dbReference type="CDD" id="cd16327">
    <property type="entry name" value="RseB"/>
    <property type="match status" value="1"/>
</dbReference>
<dbReference type="InterPro" id="IPR038484">
    <property type="entry name" value="MucB/RseB_C_sf"/>
</dbReference>
<evidence type="ECO:0000259" key="7">
    <source>
        <dbReference type="Pfam" id="PF17188"/>
    </source>
</evidence>
<sequence length="309" mass="34225">MRTWLGLLGLLSAPLLWADEAEDRLARMIQAQASQSYQGTFVYERQGSFVAHQLWRRAFDGQLRERLLQLDGMPRESLSENGRLLCMTGSADELQLPQRQQMLTHLDAQALSAHYQPRLLGSNRIAGREVEELALVPRDPHRYAMQLSLDRQTGLPLRSLLLGSQGQLLERLQFTEIQLQAPADEQLQAAADCRDIEPLAAARDAQVWRADWLPPGFVALATWRRASPLGDQELLTQVYGDGLASISVFIEPLREAQAGDAHSQAGPTAINSRQHSTPQGQFMVTVLGEVPPATVERVALSMRAPGGQP</sequence>
<gene>
    <name evidence="8" type="ORF">HNP49_002302</name>
</gene>
<evidence type="ECO:0000259" key="6">
    <source>
        <dbReference type="Pfam" id="PF03888"/>
    </source>
</evidence>
<dbReference type="Gene3D" id="3.30.200.100">
    <property type="entry name" value="MucB/RseB, C-terminal domain"/>
    <property type="match status" value="1"/>
</dbReference>
<proteinExistence type="inferred from homology"/>
<evidence type="ECO:0000256" key="3">
    <source>
        <dbReference type="ARBA" id="ARBA00022729"/>
    </source>
</evidence>
<evidence type="ECO:0000256" key="5">
    <source>
        <dbReference type="SAM" id="SignalP"/>
    </source>
</evidence>
<feature type="chain" id="PRO_5030509558" evidence="5">
    <location>
        <begin position="19"/>
        <end position="309"/>
    </location>
</feature>
<evidence type="ECO:0000313" key="9">
    <source>
        <dbReference type="Proteomes" id="UP000557193"/>
    </source>
</evidence>
<dbReference type="Gene3D" id="2.50.20.10">
    <property type="entry name" value="Lipoprotein localisation LolA/LolB/LppX"/>
    <property type="match status" value="1"/>
</dbReference>
<dbReference type="InterPro" id="IPR005588">
    <property type="entry name" value="MucB_RseB"/>
</dbReference>
<dbReference type="GO" id="GO:0030288">
    <property type="term" value="C:outer membrane-bounded periplasmic space"/>
    <property type="evidence" value="ECO:0007669"/>
    <property type="project" value="TreeGrafter"/>
</dbReference>
<reference evidence="8 9" key="1">
    <citation type="submission" date="2020-08" db="EMBL/GenBank/DDBJ databases">
        <title>Functional genomics of gut bacteria from endangered species of beetles.</title>
        <authorList>
            <person name="Carlos-Shanley C."/>
        </authorList>
    </citation>
    <scope>NUCLEOTIDE SEQUENCE [LARGE SCALE GENOMIC DNA]</scope>
    <source>
        <strain evidence="8 9">S00202</strain>
    </source>
</reference>
<dbReference type="PANTHER" id="PTHR38782:SF1">
    <property type="entry name" value="SIGMA-E FACTOR REGULATORY PROTEIN RSEB"/>
    <property type="match status" value="1"/>
</dbReference>
<feature type="domain" description="MucB/RseB N-terminal" evidence="6">
    <location>
        <begin position="21"/>
        <end position="186"/>
    </location>
</feature>
<dbReference type="GO" id="GO:0032885">
    <property type="term" value="P:regulation of polysaccharide biosynthetic process"/>
    <property type="evidence" value="ECO:0007669"/>
    <property type="project" value="TreeGrafter"/>
</dbReference>
<name>A0A7X0BW11_9PSED</name>
<comment type="subcellular location">
    <subcellularLocation>
        <location evidence="1">Periplasm</location>
    </subcellularLocation>
</comment>
<evidence type="ECO:0000256" key="1">
    <source>
        <dbReference type="ARBA" id="ARBA00004418"/>
    </source>
</evidence>
<dbReference type="Pfam" id="PF03888">
    <property type="entry name" value="MucB_RseB"/>
    <property type="match status" value="1"/>
</dbReference>
<dbReference type="EMBL" id="JACHLL010000003">
    <property type="protein sequence ID" value="MBB6342134.1"/>
    <property type="molecule type" value="Genomic_DNA"/>
</dbReference>
<keyword evidence="4" id="KW-0574">Periplasm</keyword>
<dbReference type="InterPro" id="IPR033436">
    <property type="entry name" value="MucB/RseB_C"/>
</dbReference>
<keyword evidence="9" id="KW-1185">Reference proteome</keyword>
<dbReference type="PIRSF" id="PIRSF005427">
    <property type="entry name" value="RseB"/>
    <property type="match status" value="1"/>
</dbReference>
<accession>A0A7X0BW11</accession>
<dbReference type="PANTHER" id="PTHR38782">
    <property type="match status" value="1"/>
</dbReference>
<dbReference type="AlphaFoldDB" id="A0A7X0BW11"/>
<evidence type="ECO:0000256" key="4">
    <source>
        <dbReference type="ARBA" id="ARBA00022764"/>
    </source>
</evidence>
<dbReference type="Pfam" id="PF17188">
    <property type="entry name" value="MucB_RseB_C"/>
    <property type="match status" value="1"/>
</dbReference>
<dbReference type="Proteomes" id="UP000557193">
    <property type="component" value="Unassembled WGS sequence"/>
</dbReference>
<feature type="signal peptide" evidence="5">
    <location>
        <begin position="1"/>
        <end position="18"/>
    </location>
</feature>
<evidence type="ECO:0000313" key="8">
    <source>
        <dbReference type="EMBL" id="MBB6342134.1"/>
    </source>
</evidence>
<comment type="similarity">
    <text evidence="2">Belongs to the RseB family.</text>
</comment>
<dbReference type="RefSeq" id="WP_184683383.1">
    <property type="nucleotide sequence ID" value="NZ_JACHLL010000003.1"/>
</dbReference>
<feature type="domain" description="MucB/RseB C-terminal" evidence="7">
    <location>
        <begin position="204"/>
        <end position="303"/>
    </location>
</feature>
<organism evidence="8 9">
    <name type="scientific">Pseudomonas fluvialis</name>
    <dbReference type="NCBI Taxonomy" id="1793966"/>
    <lineage>
        <taxon>Bacteria</taxon>
        <taxon>Pseudomonadati</taxon>
        <taxon>Pseudomonadota</taxon>
        <taxon>Gammaproteobacteria</taxon>
        <taxon>Pseudomonadales</taxon>
        <taxon>Pseudomonadaceae</taxon>
        <taxon>Pseudomonas</taxon>
    </lineage>
</organism>